<keyword evidence="3" id="KW-1185">Reference proteome</keyword>
<organism evidence="2 3">
    <name type="scientific">Cryphonectria parasitica (strain ATCC 38755 / EP155)</name>
    <dbReference type="NCBI Taxonomy" id="660469"/>
    <lineage>
        <taxon>Eukaryota</taxon>
        <taxon>Fungi</taxon>
        <taxon>Dikarya</taxon>
        <taxon>Ascomycota</taxon>
        <taxon>Pezizomycotina</taxon>
        <taxon>Sordariomycetes</taxon>
        <taxon>Sordariomycetidae</taxon>
        <taxon>Diaporthales</taxon>
        <taxon>Cryphonectriaceae</taxon>
        <taxon>Cryphonectria-Endothia species complex</taxon>
        <taxon>Cryphonectria</taxon>
    </lineage>
</organism>
<evidence type="ECO:0000256" key="1">
    <source>
        <dbReference type="SAM" id="MobiDB-lite"/>
    </source>
</evidence>
<comment type="caution">
    <text evidence="2">The sequence shown here is derived from an EMBL/GenBank/DDBJ whole genome shotgun (WGS) entry which is preliminary data.</text>
</comment>
<feature type="compositionally biased region" description="Basic and acidic residues" evidence="1">
    <location>
        <begin position="78"/>
        <end position="95"/>
    </location>
</feature>
<name>A0A9P4YCC6_CRYP1</name>
<dbReference type="GeneID" id="63836509"/>
<dbReference type="EMBL" id="MU032344">
    <property type="protein sequence ID" value="KAF3770456.1"/>
    <property type="molecule type" value="Genomic_DNA"/>
</dbReference>
<accession>A0A9P4YCC6</accession>
<feature type="region of interest" description="Disordered" evidence="1">
    <location>
        <begin position="1"/>
        <end position="26"/>
    </location>
</feature>
<dbReference type="AlphaFoldDB" id="A0A9P4YCC6"/>
<gene>
    <name evidence="2" type="ORF">M406DRAFT_320393</name>
</gene>
<feature type="region of interest" description="Disordered" evidence="1">
    <location>
        <begin position="71"/>
        <end position="95"/>
    </location>
</feature>
<evidence type="ECO:0000313" key="3">
    <source>
        <dbReference type="Proteomes" id="UP000803844"/>
    </source>
</evidence>
<evidence type="ECO:0000313" key="2">
    <source>
        <dbReference type="EMBL" id="KAF3770456.1"/>
    </source>
</evidence>
<sequence length="122" mass="13426">MTPLGIPLGGGGTGSHGQAQHMGTAASGGRALINSVYGIPGTSTSHSLLPHQTQVWDSEVSRDLEVQRQFLMNQKQADATRREARRAERARGERKFEVRMRSEAQLMEAHRDAMRRMQSGAK</sequence>
<feature type="non-terminal residue" evidence="2">
    <location>
        <position position="1"/>
    </location>
</feature>
<proteinExistence type="predicted"/>
<dbReference type="RefSeq" id="XP_040781417.1">
    <property type="nucleotide sequence ID" value="XM_040919380.1"/>
</dbReference>
<protein>
    <submittedName>
        <fullName evidence="2">Uncharacterized protein</fullName>
    </submittedName>
</protein>
<reference evidence="2" key="1">
    <citation type="journal article" date="2020" name="Phytopathology">
        <title>Genome sequence of the chestnut blight fungus Cryphonectria parasitica EP155: A fundamental resource for an archetypical invasive plant pathogen.</title>
        <authorList>
            <person name="Crouch J.A."/>
            <person name="Dawe A."/>
            <person name="Aerts A."/>
            <person name="Barry K."/>
            <person name="Churchill A.C.L."/>
            <person name="Grimwood J."/>
            <person name="Hillman B."/>
            <person name="Milgroom M.G."/>
            <person name="Pangilinan J."/>
            <person name="Smith M."/>
            <person name="Salamov A."/>
            <person name="Schmutz J."/>
            <person name="Yadav J."/>
            <person name="Grigoriev I.V."/>
            <person name="Nuss D."/>
        </authorList>
    </citation>
    <scope>NUCLEOTIDE SEQUENCE</scope>
    <source>
        <strain evidence="2">EP155</strain>
    </source>
</reference>
<dbReference type="Proteomes" id="UP000803844">
    <property type="component" value="Unassembled WGS sequence"/>
</dbReference>